<protein>
    <submittedName>
        <fullName evidence="2">Uncharacterized protein</fullName>
    </submittedName>
</protein>
<name>A0A0D9NJV3_METAN</name>
<sequence length="167" mass="17897">MTIAKDPNATSYAQPLLEDRLKAPGEMDPCQEPEEKGLVQALARLAAPVWGVLEAKELRTHPVQTDPSPSPRDGRASWQAVASQSVVKAWDASARTADIGKLSPGTCRWSSSMVNGRSRLVLLSRCQSDVSGRIINAATLTRVSTGPCVFDSALEMATFMLLGTCTL</sequence>
<proteinExistence type="predicted"/>
<gene>
    <name evidence="2" type="ORF">H634G_10380</name>
</gene>
<evidence type="ECO:0000313" key="2">
    <source>
        <dbReference type="EMBL" id="KJK74234.1"/>
    </source>
</evidence>
<evidence type="ECO:0000256" key="1">
    <source>
        <dbReference type="SAM" id="MobiDB-lite"/>
    </source>
</evidence>
<dbReference type="Proteomes" id="UP000054544">
    <property type="component" value="Unassembled WGS sequence"/>
</dbReference>
<accession>A0A0D9NJV3</accession>
<feature type="region of interest" description="Disordered" evidence="1">
    <location>
        <begin position="1"/>
        <end position="32"/>
    </location>
</feature>
<keyword evidence="3" id="KW-1185">Reference proteome</keyword>
<evidence type="ECO:0000313" key="3">
    <source>
        <dbReference type="Proteomes" id="UP000054544"/>
    </source>
</evidence>
<dbReference type="EMBL" id="KE384761">
    <property type="protein sequence ID" value="KJK74234.1"/>
    <property type="molecule type" value="Genomic_DNA"/>
</dbReference>
<organism evidence="2 3">
    <name type="scientific">Metarhizium anisopliae BRIP 53293</name>
    <dbReference type="NCBI Taxonomy" id="1291518"/>
    <lineage>
        <taxon>Eukaryota</taxon>
        <taxon>Fungi</taxon>
        <taxon>Dikarya</taxon>
        <taxon>Ascomycota</taxon>
        <taxon>Pezizomycotina</taxon>
        <taxon>Sordariomycetes</taxon>
        <taxon>Hypocreomycetidae</taxon>
        <taxon>Hypocreales</taxon>
        <taxon>Clavicipitaceae</taxon>
        <taxon>Metarhizium</taxon>
    </lineage>
</organism>
<reference evidence="3" key="1">
    <citation type="journal article" date="2014" name="BMC Genomics">
        <title>The genome sequence of the biocontrol fungus Metarhizium anisopliae and comparative genomics of Metarhizium species.</title>
        <authorList>
            <person name="Pattemore J.A."/>
            <person name="Hane J.K."/>
            <person name="Williams A.H."/>
            <person name="Wilson B.A."/>
            <person name="Stodart B.J."/>
            <person name="Ash G.J."/>
        </authorList>
    </citation>
    <scope>NUCLEOTIDE SEQUENCE [LARGE SCALE GENOMIC DNA]</scope>
    <source>
        <strain evidence="3">BRIP 53293</strain>
    </source>
</reference>
<dbReference type="AlphaFoldDB" id="A0A0D9NJV3"/>